<dbReference type="Pfam" id="PF02153">
    <property type="entry name" value="PDH_N"/>
    <property type="match status" value="1"/>
</dbReference>
<comment type="similarity">
    <text evidence="1">Belongs to the prephenate/arogenate dehydrogenase family.</text>
</comment>
<dbReference type="Proteomes" id="UP000000844">
    <property type="component" value="Chromosome"/>
</dbReference>
<dbReference type="PANTHER" id="PTHR21363:SF0">
    <property type="entry name" value="PREPHENATE DEHYDROGENASE [NADP(+)]"/>
    <property type="match status" value="1"/>
</dbReference>
<dbReference type="InterPro" id="IPR008927">
    <property type="entry name" value="6-PGluconate_DH-like_C_sf"/>
</dbReference>
<proteinExistence type="inferred from homology"/>
<dbReference type="STRING" id="446470.Snas_0236"/>
<dbReference type="OrthoDB" id="9802008at2"/>
<dbReference type="SUPFAM" id="SSF48179">
    <property type="entry name" value="6-phosphogluconate dehydrogenase C-terminal domain-like"/>
    <property type="match status" value="1"/>
</dbReference>
<dbReference type="InterPro" id="IPR046826">
    <property type="entry name" value="PDH_N"/>
</dbReference>
<keyword evidence="2" id="KW-0560">Oxidoreductase</keyword>
<dbReference type="PANTHER" id="PTHR21363">
    <property type="entry name" value="PREPHENATE DEHYDROGENASE"/>
    <property type="match status" value="1"/>
</dbReference>
<dbReference type="EMBL" id="CP001778">
    <property type="protein sequence ID" value="ADD39955.1"/>
    <property type="molecule type" value="Genomic_DNA"/>
</dbReference>
<dbReference type="InterPro" id="IPR003099">
    <property type="entry name" value="Prephen_DH"/>
</dbReference>
<dbReference type="KEGG" id="sna:Snas_0236"/>
<dbReference type="InterPro" id="IPR036291">
    <property type="entry name" value="NAD(P)-bd_dom_sf"/>
</dbReference>
<dbReference type="GO" id="GO:0008977">
    <property type="term" value="F:prephenate dehydrogenase (NAD+) activity"/>
    <property type="evidence" value="ECO:0007669"/>
    <property type="project" value="InterPro"/>
</dbReference>
<gene>
    <name evidence="4" type="ordered locus">Snas_0236</name>
</gene>
<evidence type="ECO:0000256" key="2">
    <source>
        <dbReference type="ARBA" id="ARBA00023002"/>
    </source>
</evidence>
<feature type="domain" description="Prephenate/arogenate dehydrogenase" evidence="3">
    <location>
        <begin position="1"/>
        <end position="279"/>
    </location>
</feature>
<organism evidence="4 5">
    <name type="scientific">Stackebrandtia nassauensis (strain DSM 44728 / CIP 108903 / NRRL B-16338 / NBRC 102104 / LLR-40K-21)</name>
    <dbReference type="NCBI Taxonomy" id="446470"/>
    <lineage>
        <taxon>Bacteria</taxon>
        <taxon>Bacillati</taxon>
        <taxon>Actinomycetota</taxon>
        <taxon>Actinomycetes</taxon>
        <taxon>Glycomycetales</taxon>
        <taxon>Glycomycetaceae</taxon>
        <taxon>Stackebrandtia</taxon>
    </lineage>
</organism>
<dbReference type="HOGENOM" id="CLU_055968_1_0_11"/>
<dbReference type="InterPro" id="IPR050812">
    <property type="entry name" value="Preph/Arog_dehydrog"/>
</dbReference>
<keyword evidence="5" id="KW-1185">Reference proteome</keyword>
<dbReference type="AlphaFoldDB" id="D3Q2Y5"/>
<evidence type="ECO:0000313" key="5">
    <source>
        <dbReference type="Proteomes" id="UP000000844"/>
    </source>
</evidence>
<dbReference type="GO" id="GO:0004665">
    <property type="term" value="F:prephenate dehydrogenase (NADP+) activity"/>
    <property type="evidence" value="ECO:0007669"/>
    <property type="project" value="InterPro"/>
</dbReference>
<evidence type="ECO:0000313" key="4">
    <source>
        <dbReference type="EMBL" id="ADD39955.1"/>
    </source>
</evidence>
<name>D3Q2Y5_STANL</name>
<evidence type="ECO:0000259" key="3">
    <source>
        <dbReference type="PROSITE" id="PS51176"/>
    </source>
</evidence>
<protein>
    <submittedName>
        <fullName evidence="4">Prephenate dehydrogenase</fullName>
    </submittedName>
</protein>
<reference evidence="4 5" key="1">
    <citation type="journal article" date="2009" name="Stand. Genomic Sci.">
        <title>Complete genome sequence of Stackebrandtia nassauensis type strain (LLR-40K-21).</title>
        <authorList>
            <person name="Munk C."/>
            <person name="Lapidus A."/>
            <person name="Copeland A."/>
            <person name="Jando M."/>
            <person name="Mayilraj S."/>
            <person name="Glavina Del Rio T."/>
            <person name="Nolan M."/>
            <person name="Chen F."/>
            <person name="Lucas S."/>
            <person name="Tice H."/>
            <person name="Cheng J.F."/>
            <person name="Han C."/>
            <person name="Detter J.C."/>
            <person name="Bruce D."/>
            <person name="Goodwin L."/>
            <person name="Chain P."/>
            <person name="Pitluck S."/>
            <person name="Goker M."/>
            <person name="Ovchinikova G."/>
            <person name="Pati A."/>
            <person name="Ivanova N."/>
            <person name="Mavromatis K."/>
            <person name="Chen A."/>
            <person name="Palaniappan K."/>
            <person name="Land M."/>
            <person name="Hauser L."/>
            <person name="Chang Y.J."/>
            <person name="Jeffries C.D."/>
            <person name="Bristow J."/>
            <person name="Eisen J.A."/>
            <person name="Markowitz V."/>
            <person name="Hugenholtz P."/>
            <person name="Kyrpides N.C."/>
            <person name="Klenk H.P."/>
        </authorList>
    </citation>
    <scope>NUCLEOTIDE SEQUENCE [LARGE SCALE GENOMIC DNA]</scope>
    <source>
        <strain evidence="5">DSM 44728 / CIP 108903 / NRRL B-16338 / NBRC 102104 / LLR-40K-21</strain>
    </source>
</reference>
<dbReference type="SUPFAM" id="SSF51735">
    <property type="entry name" value="NAD(P)-binding Rossmann-fold domains"/>
    <property type="match status" value="1"/>
</dbReference>
<dbReference type="Pfam" id="PF20463">
    <property type="entry name" value="PDH_C"/>
    <property type="match status" value="1"/>
</dbReference>
<dbReference type="InterPro" id="IPR046825">
    <property type="entry name" value="PDH_C"/>
</dbReference>
<dbReference type="eggNOG" id="COG0287">
    <property type="taxonomic scope" value="Bacteria"/>
</dbReference>
<accession>D3Q2Y5</accession>
<sequence length="312" mass="32503">MDIGVVGLGLIGGSLLRRAHAAGFRVSGFDADAATREAARQAGYEVADALAGLADARLLVLAVPLPALATVLPELSGYGGLLTDVTSVKEPVTRLVARHCPSVRFVAGHPMAGKETSGFAAADADLFEGRVWVACLDEDTDLDDWLRLAETACALGARVVPATVAEHDTAAARISHVPHVLAAALSLLAADPLSRALGAGSFADGTRVAQSSPELAAAMCAGNAGPVAAELRRLVEELAEAGNRLGDHDAFRDWYAGARELRVDWPPEPGDVRRLPVTTEDLLSLGRAGGWVTEVDRGTRSVMVRQPQVSVA</sequence>
<dbReference type="Gene3D" id="1.10.3660.10">
    <property type="entry name" value="6-phosphogluconate dehydrogenase C-terminal like domain"/>
    <property type="match status" value="1"/>
</dbReference>
<evidence type="ECO:0000256" key="1">
    <source>
        <dbReference type="ARBA" id="ARBA00007964"/>
    </source>
</evidence>
<dbReference type="GO" id="GO:0070403">
    <property type="term" value="F:NAD+ binding"/>
    <property type="evidence" value="ECO:0007669"/>
    <property type="project" value="InterPro"/>
</dbReference>
<dbReference type="PROSITE" id="PS51176">
    <property type="entry name" value="PDH_ADH"/>
    <property type="match status" value="1"/>
</dbReference>
<dbReference type="GO" id="GO:0006571">
    <property type="term" value="P:tyrosine biosynthetic process"/>
    <property type="evidence" value="ECO:0007669"/>
    <property type="project" value="InterPro"/>
</dbReference>
<dbReference type="Gene3D" id="3.40.50.720">
    <property type="entry name" value="NAD(P)-binding Rossmann-like Domain"/>
    <property type="match status" value="1"/>
</dbReference>